<accession>A0A368SXR1</accession>
<dbReference type="Proteomes" id="UP000253318">
    <property type="component" value="Unassembled WGS sequence"/>
</dbReference>
<dbReference type="RefSeq" id="WP_181874739.1">
    <property type="nucleotide sequence ID" value="NZ_QEIN01000498.1"/>
</dbReference>
<dbReference type="AlphaFoldDB" id="A0A368SXR1"/>
<keyword evidence="1" id="KW-0808">Transferase</keyword>
<dbReference type="SUPFAM" id="SSF53901">
    <property type="entry name" value="Thiolase-like"/>
    <property type="match status" value="1"/>
</dbReference>
<dbReference type="Pfam" id="PF08541">
    <property type="entry name" value="ACP_syn_III_C"/>
    <property type="match status" value="1"/>
</dbReference>
<dbReference type="CDD" id="cd00827">
    <property type="entry name" value="init_cond_enzymes"/>
    <property type="match status" value="1"/>
</dbReference>
<protein>
    <submittedName>
        <fullName evidence="4">3-oxoacyl-ACP synthase</fullName>
    </submittedName>
</protein>
<organism evidence="4 5">
    <name type="scientific">Marinitenerispora sediminis</name>
    <dbReference type="NCBI Taxonomy" id="1931232"/>
    <lineage>
        <taxon>Bacteria</taxon>
        <taxon>Bacillati</taxon>
        <taxon>Actinomycetota</taxon>
        <taxon>Actinomycetes</taxon>
        <taxon>Streptosporangiales</taxon>
        <taxon>Nocardiopsidaceae</taxon>
        <taxon>Marinitenerispora</taxon>
    </lineage>
</organism>
<evidence type="ECO:0000313" key="5">
    <source>
        <dbReference type="Proteomes" id="UP000253318"/>
    </source>
</evidence>
<feature type="non-terminal residue" evidence="4">
    <location>
        <position position="1"/>
    </location>
</feature>
<feature type="domain" description="Beta-ketoacyl-[acyl-carrier-protein] synthase III C-terminal" evidence="3">
    <location>
        <begin position="125"/>
        <end position="216"/>
    </location>
</feature>
<dbReference type="Gene3D" id="3.40.47.10">
    <property type="match status" value="2"/>
</dbReference>
<evidence type="ECO:0000259" key="3">
    <source>
        <dbReference type="Pfam" id="PF08541"/>
    </source>
</evidence>
<dbReference type="GO" id="GO:0044550">
    <property type="term" value="P:secondary metabolite biosynthetic process"/>
    <property type="evidence" value="ECO:0007669"/>
    <property type="project" value="TreeGrafter"/>
</dbReference>
<keyword evidence="2" id="KW-0012">Acyltransferase</keyword>
<evidence type="ECO:0000256" key="1">
    <source>
        <dbReference type="ARBA" id="ARBA00022679"/>
    </source>
</evidence>
<proteinExistence type="predicted"/>
<dbReference type="EMBL" id="QEIN01000498">
    <property type="protein sequence ID" value="RCV47502.1"/>
    <property type="molecule type" value="Genomic_DNA"/>
</dbReference>
<comment type="caution">
    <text evidence="4">The sequence shown here is derived from an EMBL/GenBank/DDBJ whole genome shotgun (WGS) entry which is preliminary data.</text>
</comment>
<name>A0A368SXR1_9ACTN</name>
<dbReference type="InterPro" id="IPR016039">
    <property type="entry name" value="Thiolase-like"/>
</dbReference>
<reference evidence="4 5" key="1">
    <citation type="submission" date="2018-04" db="EMBL/GenBank/DDBJ databases">
        <title>Novel actinobacteria from marine sediment.</title>
        <authorList>
            <person name="Ng Z.Y."/>
            <person name="Tan G.Y.A."/>
        </authorList>
    </citation>
    <scope>NUCLEOTIDE SEQUENCE [LARGE SCALE GENOMIC DNA]</scope>
    <source>
        <strain evidence="4 5">TPS81</strain>
    </source>
</reference>
<sequence>LDLAAAYLTADPTRHAALITTGDRFCPPGFDRWRSDPGTVYADGGTALVLSRTPGFARLRGHATVSAPDLEGMHRGDDPFGRAPFETRPTVDLDTCKKAFTRRTDIMRAISRVTTNQHLVVERALTAADTTLADIDTFALPHLGRRRLEAGYLSKFGIDPHDTTWPWSRTIGHLGAGDPFAGLDHLAATGRLTPGTLCLLTSVGAGFTWSAAVIEITTTPPWT</sequence>
<evidence type="ECO:0000313" key="4">
    <source>
        <dbReference type="EMBL" id="RCV47502.1"/>
    </source>
</evidence>
<evidence type="ECO:0000256" key="2">
    <source>
        <dbReference type="ARBA" id="ARBA00023315"/>
    </source>
</evidence>
<dbReference type="InterPro" id="IPR013747">
    <property type="entry name" value="ACP_syn_III_C"/>
</dbReference>
<dbReference type="PANTHER" id="PTHR34069">
    <property type="entry name" value="3-OXOACYL-[ACYL-CARRIER-PROTEIN] SYNTHASE 3"/>
    <property type="match status" value="1"/>
</dbReference>
<keyword evidence="5" id="KW-1185">Reference proteome</keyword>
<feature type="non-terminal residue" evidence="4">
    <location>
        <position position="223"/>
    </location>
</feature>
<dbReference type="GO" id="GO:0016746">
    <property type="term" value="F:acyltransferase activity"/>
    <property type="evidence" value="ECO:0007669"/>
    <property type="project" value="UniProtKB-KW"/>
</dbReference>
<dbReference type="PANTHER" id="PTHR34069:SF2">
    <property type="entry name" value="BETA-KETOACYL-[ACYL-CARRIER-PROTEIN] SYNTHASE III"/>
    <property type="match status" value="1"/>
</dbReference>
<gene>
    <name evidence="4" type="ORF">DEF24_27065</name>
</gene>